<proteinExistence type="predicted"/>
<organism evidence="1">
    <name type="scientific">viral metagenome</name>
    <dbReference type="NCBI Taxonomy" id="1070528"/>
    <lineage>
        <taxon>unclassified sequences</taxon>
        <taxon>metagenomes</taxon>
        <taxon>organismal metagenomes</taxon>
    </lineage>
</organism>
<reference evidence="1" key="1">
    <citation type="journal article" date="2020" name="Nature">
        <title>Giant virus diversity and host interactions through global metagenomics.</title>
        <authorList>
            <person name="Schulz F."/>
            <person name="Roux S."/>
            <person name="Paez-Espino D."/>
            <person name="Jungbluth S."/>
            <person name="Walsh D.A."/>
            <person name="Denef V.J."/>
            <person name="McMahon K.D."/>
            <person name="Konstantinidis K.T."/>
            <person name="Eloe-Fadrosh E.A."/>
            <person name="Kyrpides N.C."/>
            <person name="Woyke T."/>
        </authorList>
    </citation>
    <scope>NUCLEOTIDE SEQUENCE</scope>
    <source>
        <strain evidence="1">GVMAG-M-3300010160-26</strain>
    </source>
</reference>
<evidence type="ECO:0000313" key="1">
    <source>
        <dbReference type="EMBL" id="QHS89632.1"/>
    </source>
</evidence>
<sequence>MEINVLNENLETKAIFKVCINTYNPDKKSINIIQGIKNKKNISGGNDNEFNDDIDINVEEFEFTDNDFNILEENDEEKKINNGTDMDISKNKIDGKILKSSSQIVFNNTDNIMEVRSKIQLITGIPIYRQHIYYISDNKAIQLSYRISTSILQKVDIRDILTRKQKIENVPVDVNLLVNMDNMVVESFEEFRLLDNIETTTLYVLDLNLFFIDRAKFDVHLGDMYIKNLLYYSFVGVYWPMLNIDMFAEYIRNEATINEKYPAISPDIKDIQSQVTIQENLYKRMSNISTKLKDKYNDNILMGITQATLYQHDRLEINLRNLFDKFQLDSSMPFMMCKCMINGTAVELVKTYKNKNLYKLRVNIGELLINCDIKLPNGLITNANLLIKSTGDYYVITKWREDYFINFSNIYDIVGGTINKIIGKINDIGKSVSIRKLTNINKWTTQTVNVSISLYLKNATNENYFKELLKNIDVLASAKFLVKKNTIEPNTYNIIKGVFKFNHNLIEDVVKKIDNYYSRFTDGGVKQKWDILFTKSKTLKFTQRYADVKIDIVNINEAERDYIIYYILHSIYLTDCTAKQPVTQDKKEYKNLKLLKEIDPELYDFKTAYNSNQVLSKKCQKQYQPIIVEPDDYELLPKAKQDKLIKYWNFTKNAETYYDCPNAKYPHLRFVPNIHPKGYCLPCCKKTLPVDDENNAKTIIHKNCLETHFSEAISATNEKAKGKYVANFGKDVPNGRLSLLPEEIATLFNEDKIKSADCQNDDNFYILGVDQEWRGINLGVLKTLELLRENTNLVKIISEYIIKNKNILTHLELNEYYKTPIEMLEDLLGEEYNKSTTFENKTISVNRNSKTINRWNEILIKIIEEIENIYVVVFSVKDGVSHLTLPSNIDDVDTLFNRDIVFLLRKPSDDDINSLVYYPIIYANRNDWYDNGNYKNKTFNKGSSSIQNLADIIRIRITGFNAISITLSKVEKVVTKYKYKIETYFISKANNCYAVMISKNKTKFYFPVIDSYYSGINKIYESYDGNTTIYPVLEFIEFYNKEFTKISPEVWLYINKNEFIGFEYKGLNFYGKSKPPPPKTPTKKLFYSPFVINELIVKNGSKKGIYKTPELYKALYSKYIYQLILIEFTNFFTTEKNTEIRQKLKRVLHNCVQCITSVTIKELRVILKDYPNDLITIKDIYTSFFDSNDNTTLTNTFDNTIFLFDKISLNNLRAMNNKKDVYNKLVNISKNLIIEDDVKNPVFPNILSPCADGVNENYCNKKKLIVPKGMLNKYLEILAVDIMNPIKQDLLFSNNYVNNTIDPYNFTEYPHEDIYITLL</sequence>
<accession>A0A6C0BCA4</accession>
<name>A0A6C0BCA4_9ZZZZ</name>
<dbReference type="EMBL" id="MN739115">
    <property type="protein sequence ID" value="QHS89632.1"/>
    <property type="molecule type" value="Genomic_DNA"/>
</dbReference>
<protein>
    <submittedName>
        <fullName evidence="1">Uncharacterized protein</fullName>
    </submittedName>
</protein>